<evidence type="ECO:0000313" key="3">
    <source>
        <dbReference type="EMBL" id="PRY18167.1"/>
    </source>
</evidence>
<evidence type="ECO:0000259" key="2">
    <source>
        <dbReference type="Pfam" id="PF13480"/>
    </source>
</evidence>
<dbReference type="Proteomes" id="UP000238083">
    <property type="component" value="Unassembled WGS sequence"/>
</dbReference>
<proteinExistence type="predicted"/>
<dbReference type="GO" id="GO:0016740">
    <property type="term" value="F:transferase activity"/>
    <property type="evidence" value="ECO:0007669"/>
    <property type="project" value="UniProtKB-KW"/>
</dbReference>
<feature type="region of interest" description="Disordered" evidence="1">
    <location>
        <begin position="383"/>
        <end position="403"/>
    </location>
</feature>
<keyword evidence="3" id="KW-0808">Transferase</keyword>
<dbReference type="InterPro" id="IPR016181">
    <property type="entry name" value="Acyl_CoA_acyltransferase"/>
</dbReference>
<feature type="domain" description="BioF2-like acetyltransferase" evidence="2">
    <location>
        <begin position="188"/>
        <end position="335"/>
    </location>
</feature>
<evidence type="ECO:0000256" key="1">
    <source>
        <dbReference type="SAM" id="MobiDB-lite"/>
    </source>
</evidence>
<protein>
    <submittedName>
        <fullName evidence="3">CelD/BcsL family acetyltransferase involved in cellulose biosynthesis</fullName>
    </submittedName>
</protein>
<dbReference type="InterPro" id="IPR038740">
    <property type="entry name" value="BioF2-like_GNAT_dom"/>
</dbReference>
<dbReference type="AlphaFoldDB" id="A0A2T0RAI0"/>
<dbReference type="SUPFAM" id="SSF55729">
    <property type="entry name" value="Acyl-CoA N-acyltransferases (Nat)"/>
    <property type="match status" value="1"/>
</dbReference>
<dbReference type="Pfam" id="PF13480">
    <property type="entry name" value="Acetyltransf_6"/>
    <property type="match status" value="1"/>
</dbReference>
<organism evidence="3 4">
    <name type="scientific">Kineococcus rhizosphaerae</name>
    <dbReference type="NCBI Taxonomy" id="559628"/>
    <lineage>
        <taxon>Bacteria</taxon>
        <taxon>Bacillati</taxon>
        <taxon>Actinomycetota</taxon>
        <taxon>Actinomycetes</taxon>
        <taxon>Kineosporiales</taxon>
        <taxon>Kineosporiaceae</taxon>
        <taxon>Kineococcus</taxon>
    </lineage>
</organism>
<comment type="caution">
    <text evidence="3">The sequence shown here is derived from an EMBL/GenBank/DDBJ whole genome shotgun (WGS) entry which is preliminary data.</text>
</comment>
<dbReference type="EMBL" id="PVZF01000001">
    <property type="protein sequence ID" value="PRY18167.1"/>
    <property type="molecule type" value="Genomic_DNA"/>
</dbReference>
<sequence length="403" mass="44528">MVTTSGYEVERIEISSLTPQQRNEWDTLHGRQTGVSNPFTSSDWVLEWYRSYVPEPARQHLLWIRDTNGALAGVAPFYEQTVGPRRLPVGRRLVLVGYGLGTALELPQVLTTTADARAVHQAVVRWTRDAGADWSEVSIARDQAWFEPGWVEDTTAEAPHYSHRAARACVVLPLTGTWDEMRGGLKRNLKESLRRSRNRLTKSGRSWHVRTLEGSEVDETAVHRFFALHSARAGFDGTTSSHPDVYADATRRDMLVRLVPKLAQAKEASLVELVVDDQVVAVQLALHSAGTSYVHSSGLNPEYWEFSAVTLLQAELVQAAITRGDRYVNFSPGPNVAKMRWSETVHVVDDFAYATGGRTAGLRFLAFSQLSAVKQYRHAVSVARANSPAPKPTPGSGSQGSPS</sequence>
<dbReference type="Gene3D" id="3.40.630.30">
    <property type="match status" value="1"/>
</dbReference>
<name>A0A2T0RAI0_9ACTN</name>
<evidence type="ECO:0000313" key="4">
    <source>
        <dbReference type="Proteomes" id="UP000238083"/>
    </source>
</evidence>
<gene>
    <name evidence="3" type="ORF">CLV37_101411</name>
</gene>
<keyword evidence="4" id="KW-1185">Reference proteome</keyword>
<accession>A0A2T0RAI0</accession>
<feature type="compositionally biased region" description="Low complexity" evidence="1">
    <location>
        <begin position="394"/>
        <end position="403"/>
    </location>
</feature>
<dbReference type="OrthoDB" id="9808976at2"/>
<reference evidence="3 4" key="1">
    <citation type="submission" date="2018-03" db="EMBL/GenBank/DDBJ databases">
        <title>Genomic Encyclopedia of Archaeal and Bacterial Type Strains, Phase II (KMG-II): from individual species to whole genera.</title>
        <authorList>
            <person name="Goeker M."/>
        </authorList>
    </citation>
    <scope>NUCLEOTIDE SEQUENCE [LARGE SCALE GENOMIC DNA]</scope>
    <source>
        <strain evidence="3 4">DSM 19711</strain>
    </source>
</reference>